<evidence type="ECO:0000313" key="2">
    <source>
        <dbReference type="EMBL" id="MBB4690753.1"/>
    </source>
</evidence>
<keyword evidence="1" id="KW-0812">Transmembrane</keyword>
<keyword evidence="3" id="KW-1185">Reference proteome</keyword>
<organism evidence="2 3">
    <name type="scientific">Paractinoplanes abujensis</name>
    <dbReference type="NCBI Taxonomy" id="882441"/>
    <lineage>
        <taxon>Bacteria</taxon>
        <taxon>Bacillati</taxon>
        <taxon>Actinomycetota</taxon>
        <taxon>Actinomycetes</taxon>
        <taxon>Micromonosporales</taxon>
        <taxon>Micromonosporaceae</taxon>
        <taxon>Paractinoplanes</taxon>
    </lineage>
</organism>
<dbReference type="RefSeq" id="WP_184949674.1">
    <property type="nucleotide sequence ID" value="NZ_BOMC01000012.1"/>
</dbReference>
<name>A0A7W7CPC5_9ACTN</name>
<feature type="transmembrane region" description="Helical" evidence="1">
    <location>
        <begin position="40"/>
        <end position="58"/>
    </location>
</feature>
<reference evidence="2 3" key="1">
    <citation type="submission" date="2020-08" db="EMBL/GenBank/DDBJ databases">
        <title>Sequencing the genomes of 1000 actinobacteria strains.</title>
        <authorList>
            <person name="Klenk H.-P."/>
        </authorList>
    </citation>
    <scope>NUCLEOTIDE SEQUENCE [LARGE SCALE GENOMIC DNA]</scope>
    <source>
        <strain evidence="2 3">DSM 45518</strain>
    </source>
</reference>
<keyword evidence="1" id="KW-1133">Transmembrane helix</keyword>
<proteinExistence type="predicted"/>
<dbReference type="EMBL" id="JACHMF010000001">
    <property type="protein sequence ID" value="MBB4690753.1"/>
    <property type="molecule type" value="Genomic_DNA"/>
</dbReference>
<gene>
    <name evidence="2" type="ORF">BKA14_000901</name>
</gene>
<protein>
    <submittedName>
        <fullName evidence="2">Uncharacterized protein</fullName>
    </submittedName>
</protein>
<comment type="caution">
    <text evidence="2">The sequence shown here is derived from an EMBL/GenBank/DDBJ whole genome shotgun (WGS) entry which is preliminary data.</text>
</comment>
<sequence length="402" mass="42583">MTDTDVRDVLARATDHLSPAPDLLDRVRTRGRRRVVRRRTVLGGALAVVAAAGAAPALSGNRTEPRRVTRGDLAGDAALLERMRAAWQAAMPHATGEITVRWAGTTAAGPVGLLSQPSEGSGLDLQGFVETVDGQLRGLGGTRLVARGTVAPVALATGVRRDQLIIVTGDQAVHLSENYTIDAAGRVTRRFVTLHGDLVFQRRVRSQRYALRVGDEPVPVAPSSATTAPSPVVPYPQKVERVMPGAPATAPDRAVWDVSEREGYLDPYGVGVWTGPTEWYLRGMILDGRQLVVQTLALNGRARAFCLAAPPADIPEARYLGDSAAGLTARLDDGGGKVVPVLYLRLPSGIGWVVAAPDCQLRYRVRDGSALPVAGDAALIPAAATELEVTSRAGRSASFVLR</sequence>
<accession>A0A7W7CPC5</accession>
<evidence type="ECO:0000256" key="1">
    <source>
        <dbReference type="SAM" id="Phobius"/>
    </source>
</evidence>
<evidence type="ECO:0000313" key="3">
    <source>
        <dbReference type="Proteomes" id="UP000542742"/>
    </source>
</evidence>
<keyword evidence="1" id="KW-0472">Membrane</keyword>
<dbReference type="AlphaFoldDB" id="A0A7W7CPC5"/>
<dbReference type="Proteomes" id="UP000542742">
    <property type="component" value="Unassembled WGS sequence"/>
</dbReference>